<evidence type="ECO:0000313" key="2">
    <source>
        <dbReference type="Proteomes" id="UP000035553"/>
    </source>
</evidence>
<organism evidence="1 2">
    <name type="scientific">Sporolactobacillus inulinus CASD</name>
    <dbReference type="NCBI Taxonomy" id="1069536"/>
    <lineage>
        <taxon>Bacteria</taxon>
        <taxon>Bacillati</taxon>
        <taxon>Bacillota</taxon>
        <taxon>Bacilli</taxon>
        <taxon>Bacillales</taxon>
        <taxon>Sporolactobacillaceae</taxon>
        <taxon>Sporolactobacillus</taxon>
    </lineage>
</organism>
<comment type="caution">
    <text evidence="1">The sequence shown here is derived from an EMBL/GenBank/DDBJ whole genome shotgun (WGS) entry which is preliminary data.</text>
</comment>
<dbReference type="EMBL" id="AFVQ02000066">
    <property type="protein sequence ID" value="KLI02972.1"/>
    <property type="molecule type" value="Genomic_DNA"/>
</dbReference>
<sequence>MTFSPLFCTRIFVKIISCFHVDKNVFETISLIDVIWLNQDFDFGFSGKSQVSGFIRKLKNIPGWPAYFVQRVKLDCSGFSIFQN</sequence>
<protein>
    <submittedName>
        <fullName evidence="1">Uncharacterized protein</fullName>
    </submittedName>
</protein>
<keyword evidence="2" id="KW-1185">Reference proteome</keyword>
<gene>
    <name evidence="1" type="ORF">SINU_05485</name>
</gene>
<name>A0A0U1QQC5_9BACL</name>
<evidence type="ECO:0000313" key="1">
    <source>
        <dbReference type="EMBL" id="KLI02972.1"/>
    </source>
</evidence>
<reference evidence="1 2" key="1">
    <citation type="journal article" date="2011" name="J. Bacteriol.">
        <title>Draft genome sequence of Sporolactobacillus inulinus strain CASD, an efficient D-lactic acid-producing bacterium with high-concentration lactate tolerance capability.</title>
        <authorList>
            <person name="Yu B."/>
            <person name="Su F."/>
            <person name="Wang L."/>
            <person name="Xu K."/>
            <person name="Zhao B."/>
            <person name="Xu P."/>
        </authorList>
    </citation>
    <scope>NUCLEOTIDE SEQUENCE [LARGE SCALE GENOMIC DNA]</scope>
    <source>
        <strain evidence="1 2">CASD</strain>
    </source>
</reference>
<dbReference type="AlphaFoldDB" id="A0A0U1QQC5"/>
<accession>A0A0U1QQC5</accession>
<dbReference type="Proteomes" id="UP000035553">
    <property type="component" value="Unassembled WGS sequence"/>
</dbReference>
<dbReference type="STRING" id="1069536.SINU_05485"/>
<proteinExistence type="predicted"/>